<dbReference type="PANTHER" id="PTHR43447">
    <property type="entry name" value="ALPHA-AMYLASE"/>
    <property type="match status" value="1"/>
</dbReference>
<dbReference type="EC" id="3.2.1.1" evidence="4 12"/>
<feature type="chain" id="PRO_5038820822" description="Alpha-amylase" evidence="14">
    <location>
        <begin position="17"/>
        <end position="618"/>
    </location>
</feature>
<keyword evidence="8" id="KW-0106">Calcium</keyword>
<dbReference type="PRINTS" id="PR00110">
    <property type="entry name" value="ALPHAAMYLASE"/>
</dbReference>
<dbReference type="InterPro" id="IPR002044">
    <property type="entry name" value="CBM20"/>
</dbReference>
<dbReference type="FunFam" id="2.60.40.10:FF:000552">
    <property type="entry name" value="Related to glucoamylase"/>
    <property type="match status" value="1"/>
</dbReference>
<evidence type="ECO:0000256" key="1">
    <source>
        <dbReference type="ARBA" id="ARBA00000548"/>
    </source>
</evidence>
<dbReference type="CDD" id="cd05808">
    <property type="entry name" value="CBM20_alpha_amylase"/>
    <property type="match status" value="1"/>
</dbReference>
<feature type="signal peptide" evidence="14">
    <location>
        <begin position="1"/>
        <end position="16"/>
    </location>
</feature>
<keyword evidence="14" id="KW-0732">Signal</keyword>
<evidence type="ECO:0000256" key="6">
    <source>
        <dbReference type="ARBA" id="ARBA00022723"/>
    </source>
</evidence>
<dbReference type="GO" id="GO:0004556">
    <property type="term" value="F:alpha-amylase activity"/>
    <property type="evidence" value="ECO:0007669"/>
    <property type="project" value="UniProtKB-UniRule"/>
</dbReference>
<keyword evidence="10 12" id="KW-0326">Glycosidase</keyword>
<evidence type="ECO:0000256" key="2">
    <source>
        <dbReference type="ARBA" id="ARBA00001913"/>
    </source>
</evidence>
<dbReference type="EMBL" id="BONZ01000160">
    <property type="protein sequence ID" value="GIH21677.1"/>
    <property type="molecule type" value="Genomic_DNA"/>
</dbReference>
<dbReference type="Gene3D" id="3.20.20.80">
    <property type="entry name" value="Glycosidases"/>
    <property type="match status" value="1"/>
</dbReference>
<evidence type="ECO:0000259" key="15">
    <source>
        <dbReference type="PROSITE" id="PS51166"/>
    </source>
</evidence>
<sequence>MLAAAALAATVTAATAATTVTVAVTGRTAAAAPGSDPAAAASRPGTASAAPGRTAAATLAVTPAKDVTANLFMWNWPSVASECTNTLGPAGYAAVQVAPPEDTLDTAGHPWWEIYQPVDYNLSGRMGSEAQFRSMVTTCHNAGVKVYVDAVINHAAAQSGRGTSYGGVAYTPSASYPDYTGADFHNYPNDCPVASNQISDWNNYQQVTECQLSNLPDLRTETGKVRTTLAGYLNKLIGYGVDGFRIDAAKHVGHADLAAIEAMLNRDTMTGAPVYITQEVALGASNSQLTPASFENTGSLLGFDYADAIKAQFTGNIAGFGGFGSWSLLPSGYSSSFVNNHDTERDGSTLSYKNGATYNLATEFLLAWGYGTPQVYSGFTFGGTDDSPPADANGYVTGTNCATGWYCTDRLTGVANLVAWHNLALTNNDPVANWYTDGSNLIAFSRGADAWITVNNGSSAATRTFTTGLPDGTYCDIIHGNYSGGSCSGPTVAVSGGTATVTVAARDAVAFDINTRIGGAPATVAITFNETRTTVWGQNVYLVGSIPALGSWNTGSALLMSSAAYPVWRLTAALPPSTSIEYKYILKDGAGNVTWESGSNRTYTTPPSGSATLNDTWK</sequence>
<evidence type="ECO:0000256" key="3">
    <source>
        <dbReference type="ARBA" id="ARBA00008061"/>
    </source>
</evidence>
<comment type="caution">
    <text evidence="16">The sequence shown here is derived from an EMBL/GenBank/DDBJ whole genome shotgun (WGS) entry which is preliminary data.</text>
</comment>
<dbReference type="Gene3D" id="2.60.40.10">
    <property type="entry name" value="Immunoglobulins"/>
    <property type="match status" value="1"/>
</dbReference>
<dbReference type="SUPFAM" id="SSF49452">
    <property type="entry name" value="Starch-binding domain-like"/>
    <property type="match status" value="1"/>
</dbReference>
<dbReference type="GO" id="GO:2001070">
    <property type="term" value="F:starch binding"/>
    <property type="evidence" value="ECO:0007669"/>
    <property type="project" value="InterPro"/>
</dbReference>
<evidence type="ECO:0000256" key="14">
    <source>
        <dbReference type="SAM" id="SignalP"/>
    </source>
</evidence>
<accession>A0A8J3R569</accession>
<dbReference type="SMART" id="SM00642">
    <property type="entry name" value="Aamy"/>
    <property type="match status" value="1"/>
</dbReference>
<dbReference type="Pfam" id="PF00686">
    <property type="entry name" value="CBM_20"/>
    <property type="match status" value="1"/>
</dbReference>
<dbReference type="CDD" id="cd11317">
    <property type="entry name" value="AmyAc_bac_euk_AmyA"/>
    <property type="match status" value="1"/>
</dbReference>
<dbReference type="GO" id="GO:0046872">
    <property type="term" value="F:metal ion binding"/>
    <property type="evidence" value="ECO:0007669"/>
    <property type="project" value="UniProtKB-KW"/>
</dbReference>
<dbReference type="InterPro" id="IPR013783">
    <property type="entry name" value="Ig-like_fold"/>
</dbReference>
<dbReference type="InterPro" id="IPR017853">
    <property type="entry name" value="GH"/>
</dbReference>
<keyword evidence="17" id="KW-1185">Reference proteome</keyword>
<dbReference type="InterPro" id="IPR006046">
    <property type="entry name" value="Alpha_amylase"/>
</dbReference>
<dbReference type="GO" id="GO:0005975">
    <property type="term" value="P:carbohydrate metabolic process"/>
    <property type="evidence" value="ECO:0007669"/>
    <property type="project" value="InterPro"/>
</dbReference>
<evidence type="ECO:0000256" key="5">
    <source>
        <dbReference type="ARBA" id="ARBA00017303"/>
    </source>
</evidence>
<evidence type="ECO:0000313" key="17">
    <source>
        <dbReference type="Proteomes" id="UP000642748"/>
    </source>
</evidence>
<dbReference type="PROSITE" id="PS51166">
    <property type="entry name" value="CBM20"/>
    <property type="match status" value="1"/>
</dbReference>
<evidence type="ECO:0000256" key="12">
    <source>
        <dbReference type="RuleBase" id="RU361134"/>
    </source>
</evidence>
<comment type="similarity">
    <text evidence="3 11">Belongs to the glycosyl hydrolase 13 family.</text>
</comment>
<comment type="cofactor">
    <cofactor evidence="2">
        <name>Ca(2+)</name>
        <dbReference type="ChEBI" id="CHEBI:29108"/>
    </cofactor>
</comment>
<dbReference type="InterPro" id="IPR013780">
    <property type="entry name" value="Glyco_hydro_b"/>
</dbReference>
<dbReference type="SMART" id="SM00632">
    <property type="entry name" value="Aamy_C"/>
    <property type="match status" value="1"/>
</dbReference>
<evidence type="ECO:0000256" key="4">
    <source>
        <dbReference type="ARBA" id="ARBA00012595"/>
    </source>
</evidence>
<evidence type="ECO:0000256" key="9">
    <source>
        <dbReference type="ARBA" id="ARBA00023277"/>
    </source>
</evidence>
<keyword evidence="6" id="KW-0479">Metal-binding</keyword>
<evidence type="ECO:0000313" key="16">
    <source>
        <dbReference type="EMBL" id="GIH21677.1"/>
    </source>
</evidence>
<keyword evidence="9 12" id="KW-0119">Carbohydrate metabolism</keyword>
<feature type="region of interest" description="Disordered" evidence="13">
    <location>
        <begin position="598"/>
        <end position="618"/>
    </location>
</feature>
<dbReference type="SUPFAM" id="SSF51445">
    <property type="entry name" value="(Trans)glycosidases"/>
    <property type="match status" value="1"/>
</dbReference>
<dbReference type="Proteomes" id="UP000642748">
    <property type="component" value="Unassembled WGS sequence"/>
</dbReference>
<reference evidence="16" key="1">
    <citation type="submission" date="2021-01" db="EMBL/GenBank/DDBJ databases">
        <title>Whole genome shotgun sequence of Rugosimonospora africana NBRC 104875.</title>
        <authorList>
            <person name="Komaki H."/>
            <person name="Tamura T."/>
        </authorList>
    </citation>
    <scope>NUCLEOTIDE SEQUENCE</scope>
    <source>
        <strain evidence="16">NBRC 104875</strain>
    </source>
</reference>
<gene>
    <name evidence="16" type="ORF">Raf01_98490</name>
</gene>
<evidence type="ECO:0000256" key="7">
    <source>
        <dbReference type="ARBA" id="ARBA00022801"/>
    </source>
</evidence>
<proteinExistence type="inferred from homology"/>
<dbReference type="Pfam" id="PF02806">
    <property type="entry name" value="Alpha-amylase_C"/>
    <property type="match status" value="1"/>
</dbReference>
<dbReference type="Pfam" id="PF00128">
    <property type="entry name" value="Alpha-amylase"/>
    <property type="match status" value="1"/>
</dbReference>
<evidence type="ECO:0000256" key="10">
    <source>
        <dbReference type="ARBA" id="ARBA00023295"/>
    </source>
</evidence>
<dbReference type="SUPFAM" id="SSF51011">
    <property type="entry name" value="Glycosyl hydrolase domain"/>
    <property type="match status" value="1"/>
</dbReference>
<protein>
    <recommendedName>
        <fullName evidence="5 12">Alpha-amylase</fullName>
        <ecNumber evidence="4 12">3.2.1.1</ecNumber>
    </recommendedName>
</protein>
<dbReference type="InterPro" id="IPR006048">
    <property type="entry name" value="A-amylase/branching_C"/>
</dbReference>
<keyword evidence="7 12" id="KW-0378">Hydrolase</keyword>
<organism evidence="16 17">
    <name type="scientific">Rugosimonospora africana</name>
    <dbReference type="NCBI Taxonomy" id="556532"/>
    <lineage>
        <taxon>Bacteria</taxon>
        <taxon>Bacillati</taxon>
        <taxon>Actinomycetota</taxon>
        <taxon>Actinomycetes</taxon>
        <taxon>Micromonosporales</taxon>
        <taxon>Micromonosporaceae</taxon>
        <taxon>Rugosimonospora</taxon>
    </lineage>
</organism>
<dbReference type="InterPro" id="IPR013784">
    <property type="entry name" value="Carb-bd-like_fold"/>
</dbReference>
<dbReference type="InterPro" id="IPR006047">
    <property type="entry name" value="GH13_cat_dom"/>
</dbReference>
<dbReference type="InterPro" id="IPR031319">
    <property type="entry name" value="A-amylase_C"/>
</dbReference>
<evidence type="ECO:0000256" key="13">
    <source>
        <dbReference type="SAM" id="MobiDB-lite"/>
    </source>
</evidence>
<name>A0A8J3R569_9ACTN</name>
<evidence type="ECO:0000256" key="11">
    <source>
        <dbReference type="RuleBase" id="RU003615"/>
    </source>
</evidence>
<comment type="catalytic activity">
    <reaction evidence="1 12">
        <text>Endohydrolysis of (1-&gt;4)-alpha-D-glucosidic linkages in polysaccharides containing three or more (1-&gt;4)-alpha-linked D-glucose units.</text>
        <dbReference type="EC" id="3.2.1.1"/>
    </reaction>
</comment>
<dbReference type="SMART" id="SM01065">
    <property type="entry name" value="CBM_2"/>
    <property type="match status" value="1"/>
</dbReference>
<evidence type="ECO:0000256" key="8">
    <source>
        <dbReference type="ARBA" id="ARBA00022837"/>
    </source>
</evidence>
<dbReference type="AlphaFoldDB" id="A0A8J3R569"/>
<dbReference type="Gene3D" id="2.60.40.1180">
    <property type="entry name" value="Golgi alpha-mannosidase II"/>
    <property type="match status" value="1"/>
</dbReference>
<feature type="domain" description="CBM20" evidence="15">
    <location>
        <begin position="518"/>
        <end position="618"/>
    </location>
</feature>